<dbReference type="Gene3D" id="2.80.10.50">
    <property type="match status" value="1"/>
</dbReference>
<dbReference type="InterPro" id="IPR000772">
    <property type="entry name" value="Ricin_B_lectin"/>
</dbReference>
<dbReference type="EMBL" id="CP029189">
    <property type="protein sequence ID" value="QES58422.1"/>
    <property type="molecule type" value="Genomic_DNA"/>
</dbReference>
<sequence length="170" mass="18395">MRMRTAAMATLAAAALGTVLVAAPAQAVTQNDITINISDGLCLDIPQSNPYNGQVVQQWWCNGTNAQKWNRVDAGAHYFKIQSAAWPQFCLNNWTSGGAAGAEIKLYKCDSNDSAFNIVGVDFGNYYQFQPKAASKNCSTMTGQNVGDVMRLAPCSDNGSNSRFRLFPAR</sequence>
<evidence type="ECO:0000313" key="4">
    <source>
        <dbReference type="Proteomes" id="UP000324101"/>
    </source>
</evidence>
<evidence type="ECO:0000313" key="3">
    <source>
        <dbReference type="EMBL" id="QES58422.1"/>
    </source>
</evidence>
<name>A0A5P2DTA2_STRVZ</name>
<dbReference type="CDD" id="cd00161">
    <property type="entry name" value="beta-trefoil_Ricin-like"/>
    <property type="match status" value="1"/>
</dbReference>
<feature type="signal peptide" evidence="1">
    <location>
        <begin position="1"/>
        <end position="27"/>
    </location>
</feature>
<dbReference type="InterPro" id="IPR035992">
    <property type="entry name" value="Ricin_B-like_lectins"/>
</dbReference>
<evidence type="ECO:0000256" key="1">
    <source>
        <dbReference type="SAM" id="SignalP"/>
    </source>
</evidence>
<dbReference type="SUPFAM" id="SSF50370">
    <property type="entry name" value="Ricin B-like lectins"/>
    <property type="match status" value="1"/>
</dbReference>
<keyword evidence="1" id="KW-0732">Signal</keyword>
<dbReference type="PROSITE" id="PS50231">
    <property type="entry name" value="RICIN_B_LECTIN"/>
    <property type="match status" value="1"/>
</dbReference>
<feature type="domain" description="Ricin B lectin" evidence="2">
    <location>
        <begin position="34"/>
        <end position="107"/>
    </location>
</feature>
<protein>
    <recommendedName>
        <fullName evidence="2">Ricin B lectin domain-containing protein</fullName>
    </recommendedName>
</protein>
<proteinExistence type="predicted"/>
<evidence type="ECO:0000259" key="2">
    <source>
        <dbReference type="Pfam" id="PF14200"/>
    </source>
</evidence>
<organism evidence="3 4">
    <name type="scientific">Streptomyces venezuelae</name>
    <dbReference type="NCBI Taxonomy" id="54571"/>
    <lineage>
        <taxon>Bacteria</taxon>
        <taxon>Bacillati</taxon>
        <taxon>Actinomycetota</taxon>
        <taxon>Actinomycetes</taxon>
        <taxon>Kitasatosporales</taxon>
        <taxon>Streptomycetaceae</taxon>
        <taxon>Streptomyces</taxon>
    </lineage>
</organism>
<dbReference type="Pfam" id="PF14200">
    <property type="entry name" value="RicinB_lectin_2"/>
    <property type="match status" value="1"/>
</dbReference>
<feature type="chain" id="PRO_5025005926" description="Ricin B lectin domain-containing protein" evidence="1">
    <location>
        <begin position="28"/>
        <end position="170"/>
    </location>
</feature>
<dbReference type="AlphaFoldDB" id="A0A5P2DTA2"/>
<dbReference type="Proteomes" id="UP000324101">
    <property type="component" value="Chromosome"/>
</dbReference>
<accession>A0A5P2DTA2</accession>
<reference evidence="3 4" key="1">
    <citation type="submission" date="2018-05" db="EMBL/GenBank/DDBJ databases">
        <title>Streptomyces venezuelae.</title>
        <authorList>
            <person name="Kim W."/>
            <person name="Lee N."/>
            <person name="Cho B.-K."/>
        </authorList>
    </citation>
    <scope>NUCLEOTIDE SEQUENCE [LARGE SCALE GENOMIC DNA]</scope>
    <source>
        <strain evidence="3 4">ATCC 21018</strain>
    </source>
</reference>
<dbReference type="OrthoDB" id="4273937at2"/>
<gene>
    <name evidence="3" type="ORF">DEJ51_33370</name>
</gene>